<comment type="caution">
    <text evidence="2">The sequence shown here is derived from an EMBL/GenBank/DDBJ whole genome shotgun (WGS) entry which is preliminary data.</text>
</comment>
<dbReference type="SUPFAM" id="SSF56300">
    <property type="entry name" value="Metallo-dependent phosphatases"/>
    <property type="match status" value="1"/>
</dbReference>
<accession>A0A1S8TE89</accession>
<dbReference type="Gene3D" id="3.60.21.10">
    <property type="match status" value="1"/>
</dbReference>
<evidence type="ECO:0000259" key="1">
    <source>
        <dbReference type="Pfam" id="PF00149"/>
    </source>
</evidence>
<dbReference type="InterPro" id="IPR004843">
    <property type="entry name" value="Calcineurin-like_PHP"/>
</dbReference>
<dbReference type="RefSeq" id="WP_077847962.1">
    <property type="nucleotide sequence ID" value="NZ_LZZM01000178.1"/>
</dbReference>
<dbReference type="EC" id="3.1.4.17" evidence="2"/>
<dbReference type="STRING" id="29367.CLPUN_28740"/>
<keyword evidence="3" id="KW-1185">Reference proteome</keyword>
<dbReference type="EMBL" id="LZZM01000178">
    <property type="protein sequence ID" value="OOM76026.1"/>
    <property type="molecule type" value="Genomic_DNA"/>
</dbReference>
<feature type="domain" description="Calcineurin-like phosphoesterase" evidence="1">
    <location>
        <begin position="60"/>
        <end position="258"/>
    </location>
</feature>
<reference evidence="2 3" key="1">
    <citation type="submission" date="2016-05" db="EMBL/GenBank/DDBJ databases">
        <title>Microbial solvent formation.</title>
        <authorList>
            <person name="Poehlein A."/>
            <person name="Montoya Solano J.D."/>
            <person name="Flitsch S."/>
            <person name="Krabben P."/>
            <person name="Duerre P."/>
            <person name="Daniel R."/>
        </authorList>
    </citation>
    <scope>NUCLEOTIDE SEQUENCE [LARGE SCALE GENOMIC DNA]</scope>
    <source>
        <strain evidence="2 3">DSM 2619</strain>
    </source>
</reference>
<dbReference type="Pfam" id="PF00149">
    <property type="entry name" value="Metallophos"/>
    <property type="match status" value="1"/>
</dbReference>
<protein>
    <submittedName>
        <fullName evidence="2">3',5'-cyclic adenosine monophosphate phosphodiesterase CpdA</fullName>
        <ecNumber evidence="2">3.1.4.17</ecNumber>
    </submittedName>
</protein>
<evidence type="ECO:0000313" key="2">
    <source>
        <dbReference type="EMBL" id="OOM76026.1"/>
    </source>
</evidence>
<evidence type="ECO:0000313" key="3">
    <source>
        <dbReference type="Proteomes" id="UP000190890"/>
    </source>
</evidence>
<sequence length="332" mass="37770">MKKFRRISVAIAIILVGVIAAIYMNKPKAVDNSTESAISNEKVTSTDESTENTIPKKDLTFAVLGDVHGNLPSFQDAIEDLHNINPRMDLLVLNGDTVDQGKEESYVSIKDAISKNKNLLPKTIIKNIGNHEFYDYEAGSNSPEQVKTFINRYLEFAGEEKVYHDKWINDYHFISLGSEDGNSKTTDSVRAFISDIQQKWLKEKLSENYQKGKPIFVFLHQHLNDGNTGWIGVEQSKEVRKILSKYPEVILFTSHTHSDLNNSSILFKQPFTMIHTGAVSYTIVYDDKSDGGRRREPYIKGLYVEVDGNKVVVNGRDIKEKKWIFNKEISMQ</sequence>
<dbReference type="Proteomes" id="UP000190890">
    <property type="component" value="Unassembled WGS sequence"/>
</dbReference>
<organism evidence="2 3">
    <name type="scientific">Clostridium puniceum</name>
    <dbReference type="NCBI Taxonomy" id="29367"/>
    <lineage>
        <taxon>Bacteria</taxon>
        <taxon>Bacillati</taxon>
        <taxon>Bacillota</taxon>
        <taxon>Clostridia</taxon>
        <taxon>Eubacteriales</taxon>
        <taxon>Clostridiaceae</taxon>
        <taxon>Clostridium</taxon>
    </lineage>
</organism>
<dbReference type="GO" id="GO:0004114">
    <property type="term" value="F:3',5'-cyclic-nucleotide phosphodiesterase activity"/>
    <property type="evidence" value="ECO:0007669"/>
    <property type="project" value="UniProtKB-EC"/>
</dbReference>
<dbReference type="AlphaFoldDB" id="A0A1S8TE89"/>
<keyword evidence="2" id="KW-0378">Hydrolase</keyword>
<gene>
    <name evidence="2" type="primary">cpdA_2</name>
    <name evidence="2" type="ORF">CLPUN_28740</name>
</gene>
<dbReference type="InterPro" id="IPR029052">
    <property type="entry name" value="Metallo-depent_PP-like"/>
</dbReference>
<name>A0A1S8TE89_9CLOT</name>
<dbReference type="OrthoDB" id="1645838at2"/>
<proteinExistence type="predicted"/>